<accession>A0A382F1F0</accession>
<dbReference type="InterPro" id="IPR021739">
    <property type="entry name" value="SaV-like"/>
</dbReference>
<sequence>MTKRLNDATPDEWDEVSRKWEVKQSKTDGEEYREARKRQKIVRGTMYKPEDYNKQYNNVHSPAHYNQGQTECIDAIEAMLSQEEYIGYLRGNSMKYRWRFRYKNGFEDLNKAEWYEKRLVKFMEDHNVLGQKR</sequence>
<proteinExistence type="predicted"/>
<dbReference type="AlphaFoldDB" id="A0A382F1F0"/>
<evidence type="ECO:0000256" key="1">
    <source>
        <dbReference type="SAM" id="MobiDB-lite"/>
    </source>
</evidence>
<reference evidence="2" key="1">
    <citation type="submission" date="2018-05" db="EMBL/GenBank/DDBJ databases">
        <authorList>
            <person name="Lanie J.A."/>
            <person name="Ng W.-L."/>
            <person name="Kazmierczak K.M."/>
            <person name="Andrzejewski T.M."/>
            <person name="Davidsen T.M."/>
            <person name="Wayne K.J."/>
            <person name="Tettelin H."/>
            <person name="Glass J.I."/>
            <person name="Rusch D."/>
            <person name="Podicherti R."/>
            <person name="Tsui H.-C.T."/>
            <person name="Winkler M.E."/>
        </authorList>
    </citation>
    <scope>NUCLEOTIDE SEQUENCE</scope>
</reference>
<dbReference type="Pfam" id="PF11753">
    <property type="entry name" value="DUF3310"/>
    <property type="match status" value="1"/>
</dbReference>
<name>A0A382F1F0_9ZZZZ</name>
<dbReference type="EMBL" id="UINC01047143">
    <property type="protein sequence ID" value="SVB56033.1"/>
    <property type="molecule type" value="Genomic_DNA"/>
</dbReference>
<feature type="compositionally biased region" description="Basic and acidic residues" evidence="1">
    <location>
        <begin position="15"/>
        <end position="34"/>
    </location>
</feature>
<feature type="region of interest" description="Disordered" evidence="1">
    <location>
        <begin position="1"/>
        <end position="35"/>
    </location>
</feature>
<organism evidence="2">
    <name type="scientific">marine metagenome</name>
    <dbReference type="NCBI Taxonomy" id="408172"/>
    <lineage>
        <taxon>unclassified sequences</taxon>
        <taxon>metagenomes</taxon>
        <taxon>ecological metagenomes</taxon>
    </lineage>
</organism>
<protein>
    <submittedName>
        <fullName evidence="2">Uncharacterized protein</fullName>
    </submittedName>
</protein>
<gene>
    <name evidence="2" type="ORF">METZ01_LOCUS208887</name>
</gene>
<evidence type="ECO:0000313" key="2">
    <source>
        <dbReference type="EMBL" id="SVB56033.1"/>
    </source>
</evidence>